<keyword evidence="2" id="KW-0229">DNA integration</keyword>
<gene>
    <name evidence="8" type="ORF">JZO85_07210</name>
</gene>
<dbReference type="InterPro" id="IPR011010">
    <property type="entry name" value="DNA_brk_join_enz"/>
</dbReference>
<dbReference type="InterPro" id="IPR004107">
    <property type="entry name" value="Integrase_SAM-like_N"/>
</dbReference>
<keyword evidence="3 5" id="KW-0238">DNA-binding</keyword>
<dbReference type="Gene3D" id="1.10.443.10">
    <property type="entry name" value="Intergrase catalytic core"/>
    <property type="match status" value="1"/>
</dbReference>
<keyword evidence="9" id="KW-1185">Reference proteome</keyword>
<organism evidence="8 9">
    <name type="scientific">Candidatus Enterococcus murrayae</name>
    <dbReference type="NCBI Taxonomy" id="2815321"/>
    <lineage>
        <taxon>Bacteria</taxon>
        <taxon>Bacillati</taxon>
        <taxon>Bacillota</taxon>
        <taxon>Bacilli</taxon>
        <taxon>Lactobacillales</taxon>
        <taxon>Enterococcaceae</taxon>
        <taxon>Enterococcus</taxon>
    </lineage>
</organism>
<evidence type="ECO:0000256" key="4">
    <source>
        <dbReference type="ARBA" id="ARBA00023172"/>
    </source>
</evidence>
<evidence type="ECO:0000259" key="7">
    <source>
        <dbReference type="PROSITE" id="PS51900"/>
    </source>
</evidence>
<dbReference type="PROSITE" id="PS51900">
    <property type="entry name" value="CB"/>
    <property type="match status" value="1"/>
</dbReference>
<dbReference type="InterPro" id="IPR013762">
    <property type="entry name" value="Integrase-like_cat_sf"/>
</dbReference>
<dbReference type="InterPro" id="IPR050808">
    <property type="entry name" value="Phage_Integrase"/>
</dbReference>
<sequence>MRKGENIYLRKDGRWEGRYSKGRKINGKIKYGYVYGKTYTEVRQKMFPLRIHYMTIQQTHGVSSETFEEWASYWLSHVQHEVKPATFSSYYYKIYKYVLPILKDIPLNEMSAEQGRDLLKELRTKLARSTVHVIFRVLNKCLNHAKKCGKILSNPLASLQLPRVKKKKVEALSRQEQKTLMHVALSEKKGKGLPVLLALHSGMRIGEISALRWSDIDFDSDLIHVRHTYQRIGVSHGKQRTQLNFASSKTEASVRVIPISKALRKLLIKHKKKTTSEFVFSHCDKPCEPRLLTYYFHKIRLKANLTHIHFHQLRHTFATRCLESRGDISSVSALLGHASTQMTLDTYVNALLEQRCQVIEEMEKSIS</sequence>
<evidence type="ECO:0000259" key="6">
    <source>
        <dbReference type="PROSITE" id="PS51898"/>
    </source>
</evidence>
<dbReference type="EMBL" id="JAFLVR010000016">
    <property type="protein sequence ID" value="MBO0452051.1"/>
    <property type="molecule type" value="Genomic_DNA"/>
</dbReference>
<reference evidence="8 9" key="1">
    <citation type="submission" date="2021-03" db="EMBL/GenBank/DDBJ databases">
        <title>Enterococcal diversity collection.</title>
        <authorList>
            <person name="Gilmore M.S."/>
            <person name="Schwartzman J."/>
            <person name="Van Tyne D."/>
            <person name="Martin M."/>
            <person name="Earl A.M."/>
            <person name="Manson A.L."/>
            <person name="Straub T."/>
            <person name="Salamzade R."/>
            <person name="Saavedra J."/>
            <person name="Lebreton F."/>
            <person name="Prichula J."/>
            <person name="Schaufler K."/>
            <person name="Gaca A."/>
            <person name="Sgardioli B."/>
            <person name="Wagenaar J."/>
            <person name="Strong T."/>
        </authorList>
    </citation>
    <scope>NUCLEOTIDE SEQUENCE [LARGE SCALE GENOMIC DNA]</scope>
    <source>
        <strain evidence="8 9">MJM16</strain>
    </source>
</reference>
<dbReference type="Gene3D" id="1.10.150.130">
    <property type="match status" value="1"/>
</dbReference>
<evidence type="ECO:0000256" key="2">
    <source>
        <dbReference type="ARBA" id="ARBA00022908"/>
    </source>
</evidence>
<dbReference type="PANTHER" id="PTHR30629">
    <property type="entry name" value="PROPHAGE INTEGRASE"/>
    <property type="match status" value="1"/>
</dbReference>
<protein>
    <submittedName>
        <fullName evidence="8">Site-specific integrase</fullName>
    </submittedName>
</protein>
<dbReference type="RefSeq" id="WP_207107832.1">
    <property type="nucleotide sequence ID" value="NZ_JAFLVR010000016.1"/>
</dbReference>
<dbReference type="Pfam" id="PF00589">
    <property type="entry name" value="Phage_integrase"/>
    <property type="match status" value="1"/>
</dbReference>
<name>A0ABS3HF18_9ENTE</name>
<comment type="similarity">
    <text evidence="1">Belongs to the 'phage' integrase family.</text>
</comment>
<dbReference type="Proteomes" id="UP000664495">
    <property type="component" value="Unassembled WGS sequence"/>
</dbReference>
<evidence type="ECO:0000256" key="5">
    <source>
        <dbReference type="PROSITE-ProRule" id="PRU01248"/>
    </source>
</evidence>
<proteinExistence type="inferred from homology"/>
<dbReference type="CDD" id="cd01189">
    <property type="entry name" value="INT_ICEBs1_C_like"/>
    <property type="match status" value="1"/>
</dbReference>
<dbReference type="PROSITE" id="PS51898">
    <property type="entry name" value="TYR_RECOMBINASE"/>
    <property type="match status" value="1"/>
</dbReference>
<feature type="domain" description="Core-binding (CB)" evidence="7">
    <location>
        <begin position="65"/>
        <end position="146"/>
    </location>
</feature>
<dbReference type="InterPro" id="IPR010998">
    <property type="entry name" value="Integrase_recombinase_N"/>
</dbReference>
<dbReference type="SUPFAM" id="SSF56349">
    <property type="entry name" value="DNA breaking-rejoining enzymes"/>
    <property type="match status" value="1"/>
</dbReference>
<dbReference type="PANTHER" id="PTHR30629:SF6">
    <property type="entry name" value="PROPHAGE INTEGRASE INTA-RELATED"/>
    <property type="match status" value="1"/>
</dbReference>
<evidence type="ECO:0000256" key="3">
    <source>
        <dbReference type="ARBA" id="ARBA00023125"/>
    </source>
</evidence>
<evidence type="ECO:0000313" key="9">
    <source>
        <dbReference type="Proteomes" id="UP000664495"/>
    </source>
</evidence>
<dbReference type="Pfam" id="PF14659">
    <property type="entry name" value="Phage_int_SAM_3"/>
    <property type="match status" value="1"/>
</dbReference>
<dbReference type="InterPro" id="IPR002104">
    <property type="entry name" value="Integrase_catalytic"/>
</dbReference>
<evidence type="ECO:0000313" key="8">
    <source>
        <dbReference type="EMBL" id="MBO0452051.1"/>
    </source>
</evidence>
<feature type="domain" description="Tyr recombinase" evidence="6">
    <location>
        <begin position="167"/>
        <end position="360"/>
    </location>
</feature>
<dbReference type="InterPro" id="IPR044068">
    <property type="entry name" value="CB"/>
</dbReference>
<accession>A0ABS3HF18</accession>
<keyword evidence="4" id="KW-0233">DNA recombination</keyword>
<evidence type="ECO:0000256" key="1">
    <source>
        <dbReference type="ARBA" id="ARBA00008857"/>
    </source>
</evidence>
<comment type="caution">
    <text evidence="8">The sequence shown here is derived from an EMBL/GenBank/DDBJ whole genome shotgun (WGS) entry which is preliminary data.</text>
</comment>